<evidence type="ECO:0000259" key="1">
    <source>
        <dbReference type="PROSITE" id="PS51186"/>
    </source>
</evidence>
<dbReference type="Pfam" id="PF00583">
    <property type="entry name" value="Acetyltransf_1"/>
    <property type="match status" value="1"/>
</dbReference>
<proteinExistence type="predicted"/>
<feature type="domain" description="N-acetyltransferase" evidence="1">
    <location>
        <begin position="26"/>
        <end position="157"/>
    </location>
</feature>
<protein>
    <submittedName>
        <fullName evidence="2">GNAT family N-acetyltransferase</fullName>
    </submittedName>
</protein>
<organism evidence="2 3">
    <name type="scientific">Paenibacillus artemisiicola</name>
    <dbReference type="NCBI Taxonomy" id="1172618"/>
    <lineage>
        <taxon>Bacteria</taxon>
        <taxon>Bacillati</taxon>
        <taxon>Bacillota</taxon>
        <taxon>Bacilli</taxon>
        <taxon>Bacillales</taxon>
        <taxon>Paenibacillaceae</taxon>
        <taxon>Paenibacillus</taxon>
    </lineage>
</organism>
<sequence length="157" mass="17366">MPDMLVKLYQLPESDPVRKQLSANGIEIRRAIAPEKHLVLDWIKERFGEGWTSECEVAFTNQPVSCYIAVQNQKMVGFACYDATCRNFFGPMGVEESARVHGIGKGLLLASLHAMHAIGYGYAIIGSAGPTEFYSKVVHATIIEDSSPGIYRGMLKR</sequence>
<dbReference type="InterPro" id="IPR016181">
    <property type="entry name" value="Acyl_CoA_acyltransferase"/>
</dbReference>
<accession>A0ABS3W4H7</accession>
<dbReference type="InterPro" id="IPR000182">
    <property type="entry name" value="GNAT_dom"/>
</dbReference>
<dbReference type="EMBL" id="JAGGDJ010000001">
    <property type="protein sequence ID" value="MBO7743203.1"/>
    <property type="molecule type" value="Genomic_DNA"/>
</dbReference>
<evidence type="ECO:0000313" key="3">
    <source>
        <dbReference type="Proteomes" id="UP000670947"/>
    </source>
</evidence>
<gene>
    <name evidence="2" type="ORF">I8J29_03285</name>
</gene>
<reference evidence="2 3" key="1">
    <citation type="submission" date="2021-03" db="EMBL/GenBank/DDBJ databases">
        <title>Paenibacillus artemisicola MWE-103 whole genome sequence.</title>
        <authorList>
            <person name="Ham Y.J."/>
        </authorList>
    </citation>
    <scope>NUCLEOTIDE SEQUENCE [LARGE SCALE GENOMIC DNA]</scope>
    <source>
        <strain evidence="2 3">MWE-103</strain>
    </source>
</reference>
<name>A0ABS3W4H7_9BACL</name>
<keyword evidence="3" id="KW-1185">Reference proteome</keyword>
<dbReference type="Gene3D" id="3.40.630.30">
    <property type="match status" value="1"/>
</dbReference>
<dbReference type="PROSITE" id="PS51186">
    <property type="entry name" value="GNAT"/>
    <property type="match status" value="1"/>
</dbReference>
<dbReference type="SUPFAM" id="SSF55729">
    <property type="entry name" value="Acyl-CoA N-acyltransferases (Nat)"/>
    <property type="match status" value="1"/>
</dbReference>
<evidence type="ECO:0000313" key="2">
    <source>
        <dbReference type="EMBL" id="MBO7743203.1"/>
    </source>
</evidence>
<comment type="caution">
    <text evidence="2">The sequence shown here is derived from an EMBL/GenBank/DDBJ whole genome shotgun (WGS) entry which is preliminary data.</text>
</comment>
<dbReference type="Proteomes" id="UP000670947">
    <property type="component" value="Unassembled WGS sequence"/>
</dbReference>